<proteinExistence type="predicted"/>
<feature type="region of interest" description="Disordered" evidence="1">
    <location>
        <begin position="197"/>
        <end position="219"/>
    </location>
</feature>
<evidence type="ECO:0000313" key="3">
    <source>
        <dbReference type="Proteomes" id="UP000792457"/>
    </source>
</evidence>
<feature type="compositionally biased region" description="Polar residues" evidence="1">
    <location>
        <begin position="202"/>
        <end position="211"/>
    </location>
</feature>
<dbReference type="EMBL" id="KZ308183">
    <property type="protein sequence ID" value="KAG8224050.1"/>
    <property type="molecule type" value="Genomic_DNA"/>
</dbReference>
<dbReference type="Proteomes" id="UP000792457">
    <property type="component" value="Unassembled WGS sequence"/>
</dbReference>
<organism evidence="2 3">
    <name type="scientific">Ladona fulva</name>
    <name type="common">Scarce chaser dragonfly</name>
    <name type="synonym">Libellula fulva</name>
    <dbReference type="NCBI Taxonomy" id="123851"/>
    <lineage>
        <taxon>Eukaryota</taxon>
        <taxon>Metazoa</taxon>
        <taxon>Ecdysozoa</taxon>
        <taxon>Arthropoda</taxon>
        <taxon>Hexapoda</taxon>
        <taxon>Insecta</taxon>
        <taxon>Pterygota</taxon>
        <taxon>Palaeoptera</taxon>
        <taxon>Odonata</taxon>
        <taxon>Epiprocta</taxon>
        <taxon>Anisoptera</taxon>
        <taxon>Libelluloidea</taxon>
        <taxon>Libellulidae</taxon>
        <taxon>Ladona</taxon>
    </lineage>
</organism>
<gene>
    <name evidence="2" type="ORF">J437_LFUL001127</name>
</gene>
<dbReference type="OrthoDB" id="5953973at2759"/>
<sequence>MVSSMGLGVVKQLLSPDGVPDDLKVCGRKVIHETRHLSTVVDEEESKNSEQEADRLLRLDGSTLGDFPAIYEIPASWLKPNEFPAIGLYVDPRIVPGFRYRVRALSGPVNAAEGKSLRDYLFRGRALTLQSIGRGYSRRFTFEADANCLNNNNNYFWSDSLPNGFAFELEIVSPGDKFTVHDANHLAEGTLEVLNIEKPQMETGQRQSGSKNEPEKKGTEKTVRLKLQCKFECFETGSTPQIVMVTGTAIVRKTFGSKVAKIVRVVNVGLGHQRGFSLSVGVHDKKWRRTTVSGEKIGDVPTKYTINGLEAHEQPVIGTYVDPRITPGFHYCVRPAGCPRPLFGGRALRLLSIGPGYGKRITFEPDTLNSPSSFCFWSDSQPEGFGFEPRAVFAGMTFAVCAGGQRLGEAVVFRADNPQEEVEDIVPMKSCKTEKQGVVKRIRVDVTCHVTFNDSDDAQVMRVSGHAIVEKKTRARNAELLRIENVGLDSQLNLLFVNQETDLVFCPLKICQHSTPQ</sequence>
<accession>A0A8K0JWM7</accession>
<reference evidence="2" key="1">
    <citation type="submission" date="2013-04" db="EMBL/GenBank/DDBJ databases">
        <authorList>
            <person name="Qu J."/>
            <person name="Murali S.C."/>
            <person name="Bandaranaike D."/>
            <person name="Bellair M."/>
            <person name="Blankenburg K."/>
            <person name="Chao H."/>
            <person name="Dinh H."/>
            <person name="Doddapaneni H."/>
            <person name="Downs B."/>
            <person name="Dugan-Rocha S."/>
            <person name="Elkadiri S."/>
            <person name="Gnanaolivu R.D."/>
            <person name="Hernandez B."/>
            <person name="Javaid M."/>
            <person name="Jayaseelan J.C."/>
            <person name="Lee S."/>
            <person name="Li M."/>
            <person name="Ming W."/>
            <person name="Munidasa M."/>
            <person name="Muniz J."/>
            <person name="Nguyen L."/>
            <person name="Ongeri F."/>
            <person name="Osuji N."/>
            <person name="Pu L.-L."/>
            <person name="Puazo M."/>
            <person name="Qu C."/>
            <person name="Quiroz J."/>
            <person name="Raj R."/>
            <person name="Weissenberger G."/>
            <person name="Xin Y."/>
            <person name="Zou X."/>
            <person name="Han Y."/>
            <person name="Richards S."/>
            <person name="Worley K."/>
            <person name="Muzny D."/>
            <person name="Gibbs R."/>
        </authorList>
    </citation>
    <scope>NUCLEOTIDE SEQUENCE</scope>
    <source>
        <strain evidence="2">Sampled in the wild</strain>
    </source>
</reference>
<reference evidence="2" key="2">
    <citation type="submission" date="2017-10" db="EMBL/GenBank/DDBJ databases">
        <title>Ladona fulva Genome sequencing and assembly.</title>
        <authorList>
            <person name="Murali S."/>
            <person name="Richards S."/>
            <person name="Bandaranaike D."/>
            <person name="Bellair M."/>
            <person name="Blankenburg K."/>
            <person name="Chao H."/>
            <person name="Dinh H."/>
            <person name="Doddapaneni H."/>
            <person name="Dugan-Rocha S."/>
            <person name="Elkadiri S."/>
            <person name="Gnanaolivu R."/>
            <person name="Hernandez B."/>
            <person name="Skinner E."/>
            <person name="Javaid M."/>
            <person name="Lee S."/>
            <person name="Li M."/>
            <person name="Ming W."/>
            <person name="Munidasa M."/>
            <person name="Muniz J."/>
            <person name="Nguyen L."/>
            <person name="Hughes D."/>
            <person name="Osuji N."/>
            <person name="Pu L.-L."/>
            <person name="Puazo M."/>
            <person name="Qu C."/>
            <person name="Quiroz J."/>
            <person name="Raj R."/>
            <person name="Weissenberger G."/>
            <person name="Xin Y."/>
            <person name="Zou X."/>
            <person name="Han Y."/>
            <person name="Worley K."/>
            <person name="Muzny D."/>
            <person name="Gibbs R."/>
        </authorList>
    </citation>
    <scope>NUCLEOTIDE SEQUENCE</scope>
    <source>
        <strain evidence="2">Sampled in the wild</strain>
    </source>
</reference>
<keyword evidence="3" id="KW-1185">Reference proteome</keyword>
<name>A0A8K0JWM7_LADFU</name>
<comment type="caution">
    <text evidence="2">The sequence shown here is derived from an EMBL/GenBank/DDBJ whole genome shotgun (WGS) entry which is preliminary data.</text>
</comment>
<dbReference type="AlphaFoldDB" id="A0A8K0JWM7"/>
<evidence type="ECO:0000313" key="2">
    <source>
        <dbReference type="EMBL" id="KAG8224050.1"/>
    </source>
</evidence>
<evidence type="ECO:0000256" key="1">
    <source>
        <dbReference type="SAM" id="MobiDB-lite"/>
    </source>
</evidence>
<protein>
    <submittedName>
        <fullName evidence="2">Uncharacterized protein</fullName>
    </submittedName>
</protein>